<name>A0A7X0LSW8_9ACTN</name>
<dbReference type="CDD" id="cd05829">
    <property type="entry name" value="Sortase_F"/>
    <property type="match status" value="1"/>
</dbReference>
<dbReference type="AlphaFoldDB" id="A0A7X0LSW8"/>
<dbReference type="Gene3D" id="2.40.260.10">
    <property type="entry name" value="Sortase"/>
    <property type="match status" value="1"/>
</dbReference>
<evidence type="ECO:0000256" key="2">
    <source>
        <dbReference type="SAM" id="MobiDB-lite"/>
    </source>
</evidence>
<keyword evidence="1" id="KW-0378">Hydrolase</keyword>
<dbReference type="Pfam" id="PF04203">
    <property type="entry name" value="Sortase"/>
    <property type="match status" value="1"/>
</dbReference>
<keyword evidence="4" id="KW-1185">Reference proteome</keyword>
<dbReference type="InterPro" id="IPR005754">
    <property type="entry name" value="Sortase"/>
</dbReference>
<protein>
    <submittedName>
        <fullName evidence="3">Sortase (Surface protein transpeptidase)</fullName>
    </submittedName>
</protein>
<reference evidence="3 4" key="1">
    <citation type="submission" date="2020-08" db="EMBL/GenBank/DDBJ databases">
        <title>Genomic Encyclopedia of Type Strains, Phase IV (KMG-IV): sequencing the most valuable type-strain genomes for metagenomic binning, comparative biology and taxonomic classification.</title>
        <authorList>
            <person name="Goeker M."/>
        </authorList>
    </citation>
    <scope>NUCLEOTIDE SEQUENCE [LARGE SCALE GENOMIC DNA]</scope>
    <source>
        <strain evidence="3 4">DSM 40141</strain>
    </source>
</reference>
<evidence type="ECO:0000313" key="3">
    <source>
        <dbReference type="EMBL" id="MBB6439647.1"/>
    </source>
</evidence>
<dbReference type="GO" id="GO:0016787">
    <property type="term" value="F:hydrolase activity"/>
    <property type="evidence" value="ECO:0007669"/>
    <property type="project" value="UniProtKB-KW"/>
</dbReference>
<dbReference type="EMBL" id="JACHEM010000025">
    <property type="protein sequence ID" value="MBB6439647.1"/>
    <property type="molecule type" value="Genomic_DNA"/>
</dbReference>
<gene>
    <name evidence="3" type="ORF">HNQ79_006159</name>
</gene>
<dbReference type="SUPFAM" id="SSF63817">
    <property type="entry name" value="Sortase"/>
    <property type="match status" value="1"/>
</dbReference>
<evidence type="ECO:0000313" key="4">
    <source>
        <dbReference type="Proteomes" id="UP000540423"/>
    </source>
</evidence>
<organism evidence="3 4">
    <name type="scientific">Streptomyces candidus</name>
    <dbReference type="NCBI Taxonomy" id="67283"/>
    <lineage>
        <taxon>Bacteria</taxon>
        <taxon>Bacillati</taxon>
        <taxon>Actinomycetota</taxon>
        <taxon>Actinomycetes</taxon>
        <taxon>Kitasatosporales</taxon>
        <taxon>Streptomycetaceae</taxon>
        <taxon>Streptomyces</taxon>
    </lineage>
</organism>
<accession>A0A7X0LSW8</accession>
<dbReference type="Proteomes" id="UP000540423">
    <property type="component" value="Unassembled WGS sequence"/>
</dbReference>
<dbReference type="InterPro" id="IPR023365">
    <property type="entry name" value="Sortase_dom-sf"/>
</dbReference>
<feature type="region of interest" description="Disordered" evidence="2">
    <location>
        <begin position="50"/>
        <end position="91"/>
    </location>
</feature>
<feature type="compositionally biased region" description="Low complexity" evidence="2">
    <location>
        <begin position="56"/>
        <end position="80"/>
    </location>
</feature>
<feature type="compositionally biased region" description="Polar residues" evidence="2">
    <location>
        <begin position="81"/>
        <end position="91"/>
    </location>
</feature>
<comment type="caution">
    <text evidence="3">The sequence shown here is derived from an EMBL/GenBank/DDBJ whole genome shotgun (WGS) entry which is preliminary data.</text>
</comment>
<evidence type="ECO:0000256" key="1">
    <source>
        <dbReference type="ARBA" id="ARBA00022801"/>
    </source>
</evidence>
<sequence length="91" mass="9470">MIAGHVDTHAGPAVFYPLGSLEKGTTITVVREDGIIAEFTVDAVEEYPKNDFPSTANDAAPNYASSPAAARTPRQTATPAMSSSTHLTHGA</sequence>
<proteinExistence type="predicted"/>
<dbReference type="InterPro" id="IPR042001">
    <property type="entry name" value="Sortase_F"/>
</dbReference>